<feature type="transmembrane region" description="Helical" evidence="5">
    <location>
        <begin position="99"/>
        <end position="117"/>
    </location>
</feature>
<evidence type="ECO:0000313" key="7">
    <source>
        <dbReference type="EMBL" id="GAA1084623.1"/>
    </source>
</evidence>
<feature type="transmembrane region" description="Helical" evidence="5">
    <location>
        <begin position="59"/>
        <end position="79"/>
    </location>
</feature>
<evidence type="ECO:0000256" key="1">
    <source>
        <dbReference type="ARBA" id="ARBA00004370"/>
    </source>
</evidence>
<proteinExistence type="predicted"/>
<evidence type="ECO:0000256" key="4">
    <source>
        <dbReference type="ARBA" id="ARBA00023136"/>
    </source>
</evidence>
<protein>
    <recommendedName>
        <fullName evidence="6">Fatty acid hydroxylase domain-containing protein</fullName>
    </recommendedName>
</protein>
<organism evidence="7 8">
    <name type="scientific">Kitasatospora arboriphila</name>
    <dbReference type="NCBI Taxonomy" id="258052"/>
    <lineage>
        <taxon>Bacteria</taxon>
        <taxon>Bacillati</taxon>
        <taxon>Actinomycetota</taxon>
        <taxon>Actinomycetes</taxon>
        <taxon>Kitasatosporales</taxon>
        <taxon>Streptomycetaceae</taxon>
        <taxon>Kitasatospora</taxon>
    </lineage>
</organism>
<evidence type="ECO:0000256" key="2">
    <source>
        <dbReference type="ARBA" id="ARBA00022692"/>
    </source>
</evidence>
<gene>
    <name evidence="7" type="ORF">GCM10009663_30400</name>
</gene>
<accession>A0ABN1THD9</accession>
<comment type="subcellular location">
    <subcellularLocation>
        <location evidence="1">Membrane</location>
    </subcellularLocation>
</comment>
<comment type="caution">
    <text evidence="7">The sequence shown here is derived from an EMBL/GenBank/DDBJ whole genome shotgun (WGS) entry which is preliminary data.</text>
</comment>
<evidence type="ECO:0000259" key="6">
    <source>
        <dbReference type="Pfam" id="PF04116"/>
    </source>
</evidence>
<dbReference type="InterPro" id="IPR006694">
    <property type="entry name" value="Fatty_acid_hydroxylase"/>
</dbReference>
<dbReference type="RefSeq" id="WP_344624134.1">
    <property type="nucleotide sequence ID" value="NZ_BAAALD010000025.1"/>
</dbReference>
<sequence>MDGFLGWAARLGAGEVVAGALLLNAVLFVAAVAAGRALVRRYGDRRVAPPPGPVTGAEVALTVVALLINSGVGVAGWALWKAGLVTLSASTGPRVLLELLAFTLVMDVLAYAAHWIAHRRRLYRLAHELHHRYPDPRPSTLFVLHPLEALGFGGAWLAILTVWELSALALGGFVLLNLVFGLLGHLGVEPLPARVRRRPVFRWVALPMFHVGHHLDPGVNFGFYTTVWDRLFGTVDPAYDRMRHAVDPAAARLPDALQSPA</sequence>
<evidence type="ECO:0000313" key="8">
    <source>
        <dbReference type="Proteomes" id="UP001499987"/>
    </source>
</evidence>
<feature type="transmembrane region" description="Helical" evidence="5">
    <location>
        <begin position="165"/>
        <end position="188"/>
    </location>
</feature>
<keyword evidence="4 5" id="KW-0472">Membrane</keyword>
<evidence type="ECO:0000256" key="5">
    <source>
        <dbReference type="SAM" id="Phobius"/>
    </source>
</evidence>
<name>A0ABN1THD9_9ACTN</name>
<dbReference type="Pfam" id="PF04116">
    <property type="entry name" value="FA_hydroxylase"/>
    <property type="match status" value="1"/>
</dbReference>
<dbReference type="Proteomes" id="UP001499987">
    <property type="component" value="Unassembled WGS sequence"/>
</dbReference>
<keyword evidence="3 5" id="KW-1133">Transmembrane helix</keyword>
<dbReference type="InterPro" id="IPR050307">
    <property type="entry name" value="Sterol_Desaturase_Related"/>
</dbReference>
<reference evidence="7 8" key="1">
    <citation type="journal article" date="2019" name="Int. J. Syst. Evol. Microbiol.">
        <title>The Global Catalogue of Microorganisms (GCM) 10K type strain sequencing project: providing services to taxonomists for standard genome sequencing and annotation.</title>
        <authorList>
            <consortium name="The Broad Institute Genomics Platform"/>
            <consortium name="The Broad Institute Genome Sequencing Center for Infectious Disease"/>
            <person name="Wu L."/>
            <person name="Ma J."/>
        </authorList>
    </citation>
    <scope>NUCLEOTIDE SEQUENCE [LARGE SCALE GENOMIC DNA]</scope>
    <source>
        <strain evidence="7 8">JCM 13002</strain>
    </source>
</reference>
<dbReference type="EMBL" id="BAAALD010000025">
    <property type="protein sequence ID" value="GAA1084623.1"/>
    <property type="molecule type" value="Genomic_DNA"/>
</dbReference>
<keyword evidence="8" id="KW-1185">Reference proteome</keyword>
<keyword evidence="2 5" id="KW-0812">Transmembrane</keyword>
<evidence type="ECO:0000256" key="3">
    <source>
        <dbReference type="ARBA" id="ARBA00022989"/>
    </source>
</evidence>
<feature type="transmembrane region" description="Helical" evidence="5">
    <location>
        <begin position="138"/>
        <end position="159"/>
    </location>
</feature>
<dbReference type="PANTHER" id="PTHR11863">
    <property type="entry name" value="STEROL DESATURASE"/>
    <property type="match status" value="1"/>
</dbReference>
<feature type="domain" description="Fatty acid hydroxylase" evidence="6">
    <location>
        <begin position="100"/>
        <end position="234"/>
    </location>
</feature>
<feature type="transmembrane region" description="Helical" evidence="5">
    <location>
        <begin position="16"/>
        <end position="39"/>
    </location>
</feature>